<proteinExistence type="predicted"/>
<dbReference type="EMBL" id="SNXS01000003">
    <property type="protein sequence ID" value="TDP71116.1"/>
    <property type="molecule type" value="Genomic_DNA"/>
</dbReference>
<dbReference type="AlphaFoldDB" id="A0A4R6QLY2"/>
<reference evidence="1 2" key="1">
    <citation type="submission" date="2019-03" db="EMBL/GenBank/DDBJ databases">
        <title>Genomic Encyclopedia of Type Strains, Phase IV (KMG-IV): sequencing the most valuable type-strain genomes for metagenomic binning, comparative biology and taxonomic classification.</title>
        <authorList>
            <person name="Goeker M."/>
        </authorList>
    </citation>
    <scope>NUCLEOTIDE SEQUENCE [LARGE SCALE GENOMIC DNA]</scope>
    <source>
        <strain evidence="1 2">DSM 16998</strain>
    </source>
</reference>
<dbReference type="OrthoDB" id="9149735at2"/>
<dbReference type="InParanoid" id="A0A4R6QLY2"/>
<organism evidence="1 2">
    <name type="scientific">Roseateles toxinivorans</name>
    <dbReference type="NCBI Taxonomy" id="270368"/>
    <lineage>
        <taxon>Bacteria</taxon>
        <taxon>Pseudomonadati</taxon>
        <taxon>Pseudomonadota</taxon>
        <taxon>Betaproteobacteria</taxon>
        <taxon>Burkholderiales</taxon>
        <taxon>Sphaerotilaceae</taxon>
        <taxon>Roseateles</taxon>
    </lineage>
</organism>
<protein>
    <submittedName>
        <fullName evidence="1">Uncharacterized protein</fullName>
    </submittedName>
</protein>
<dbReference type="RefSeq" id="WP_133700916.1">
    <property type="nucleotide sequence ID" value="NZ_SNXS01000003.1"/>
</dbReference>
<gene>
    <name evidence="1" type="ORF">DES47_10394</name>
</gene>
<accession>A0A4R6QLY2</accession>
<sequence>MNSTLRPPIPRLRHRPSLREDIAECMPLLPAWAGLDAATRAALPALWERLCDEPSVLSSITEDLTRPAGERLQSWGVAMIVPAAQAEAWGLDGEPRPGLVKRAYAALLDGSWRPMAEREIGRDNARGELRMLSMHYDMRERDLASPYVQSLLVMGVESYRAGLSGYNLRAMYFENHPGAEPWMLNTGYLRRPYAPGAGEGENGWPGGEPLLYFRLTREESRHSAATSTLRQIFDHHPPLFRLSPTQRRLLWLSLFDDHDETLMQRLQVSIHGLKKLWRGIYERIEDQMPDFFGDGGGADDGKRGPEKRRQVLAYVRQRLEELRPWDDAR</sequence>
<evidence type="ECO:0000313" key="1">
    <source>
        <dbReference type="EMBL" id="TDP71116.1"/>
    </source>
</evidence>
<keyword evidence="2" id="KW-1185">Reference proteome</keyword>
<comment type="caution">
    <text evidence="1">The sequence shown here is derived from an EMBL/GenBank/DDBJ whole genome shotgun (WGS) entry which is preliminary data.</text>
</comment>
<evidence type="ECO:0000313" key="2">
    <source>
        <dbReference type="Proteomes" id="UP000295361"/>
    </source>
</evidence>
<dbReference type="Proteomes" id="UP000295361">
    <property type="component" value="Unassembled WGS sequence"/>
</dbReference>
<name>A0A4R6QLY2_9BURK</name>